<protein>
    <submittedName>
        <fullName evidence="1">Uncharacterized protein</fullName>
    </submittedName>
</protein>
<organism evidence="1 2">
    <name type="scientific">Molorchus minor</name>
    <dbReference type="NCBI Taxonomy" id="1323400"/>
    <lineage>
        <taxon>Eukaryota</taxon>
        <taxon>Metazoa</taxon>
        <taxon>Ecdysozoa</taxon>
        <taxon>Arthropoda</taxon>
        <taxon>Hexapoda</taxon>
        <taxon>Insecta</taxon>
        <taxon>Pterygota</taxon>
        <taxon>Neoptera</taxon>
        <taxon>Endopterygota</taxon>
        <taxon>Coleoptera</taxon>
        <taxon>Polyphaga</taxon>
        <taxon>Cucujiformia</taxon>
        <taxon>Chrysomeloidea</taxon>
        <taxon>Cerambycidae</taxon>
        <taxon>Lamiinae</taxon>
        <taxon>Monochamini</taxon>
        <taxon>Molorchus</taxon>
    </lineage>
</organism>
<dbReference type="Proteomes" id="UP001162164">
    <property type="component" value="Unassembled WGS sequence"/>
</dbReference>
<comment type="caution">
    <text evidence="1">The sequence shown here is derived from an EMBL/GenBank/DDBJ whole genome shotgun (WGS) entry which is preliminary data.</text>
</comment>
<sequence>QQSYQYVKVSSLTSNTEHDADIHSNSKEKDFLVRLKNDPDQFGSRHDTEILDEGDLQEEKTTKSVTKAKYKTIWGENKKVNSRSVKRELYFQSNSGELVVELAILKKHLNCIMT</sequence>
<accession>A0ABQ9JLP0</accession>
<keyword evidence="2" id="KW-1185">Reference proteome</keyword>
<evidence type="ECO:0000313" key="1">
    <source>
        <dbReference type="EMBL" id="KAJ8979129.1"/>
    </source>
</evidence>
<name>A0ABQ9JLP0_9CUCU</name>
<proteinExistence type="predicted"/>
<gene>
    <name evidence="1" type="ORF">NQ317_017972</name>
</gene>
<evidence type="ECO:0000313" key="2">
    <source>
        <dbReference type="Proteomes" id="UP001162164"/>
    </source>
</evidence>
<reference evidence="1" key="1">
    <citation type="journal article" date="2023" name="Insect Mol. Biol.">
        <title>Genome sequencing provides insights into the evolution of gene families encoding plant cell wall-degrading enzymes in longhorned beetles.</title>
        <authorList>
            <person name="Shin N.R."/>
            <person name="Okamura Y."/>
            <person name="Kirsch R."/>
            <person name="Pauchet Y."/>
        </authorList>
    </citation>
    <scope>NUCLEOTIDE SEQUENCE</scope>
    <source>
        <strain evidence="1">MMC_N1</strain>
    </source>
</reference>
<dbReference type="EMBL" id="JAPWTJ010000370">
    <property type="protein sequence ID" value="KAJ8979129.1"/>
    <property type="molecule type" value="Genomic_DNA"/>
</dbReference>
<feature type="non-terminal residue" evidence="1">
    <location>
        <position position="1"/>
    </location>
</feature>